<comment type="similarity">
    <text evidence="8">Belongs to the BamA family.</text>
</comment>
<keyword evidence="12" id="KW-1185">Reference proteome</keyword>
<comment type="function">
    <text evidence="8">Part of the outer membrane protein assembly complex, which is involved in assembly and insertion of beta-barrel proteins into the outer membrane.</text>
</comment>
<dbReference type="Pfam" id="PF07244">
    <property type="entry name" value="POTRA"/>
    <property type="match status" value="5"/>
</dbReference>
<evidence type="ECO:0000256" key="3">
    <source>
        <dbReference type="ARBA" id="ARBA00022692"/>
    </source>
</evidence>
<feature type="domain" description="POTRA" evidence="10">
    <location>
        <begin position="339"/>
        <end position="412"/>
    </location>
</feature>
<gene>
    <name evidence="8 11" type="primary">bamA</name>
    <name evidence="11" type="ORF">ACFSUD_07330</name>
</gene>
<evidence type="ECO:0000256" key="9">
    <source>
        <dbReference type="NCBIfam" id="TIGR03303"/>
    </source>
</evidence>
<accession>A0ABW5U1M4</accession>
<dbReference type="InterPro" id="IPR034746">
    <property type="entry name" value="POTRA"/>
</dbReference>
<proteinExistence type="inferred from homology"/>
<dbReference type="Gene3D" id="3.10.20.310">
    <property type="entry name" value="membrane protein fhac"/>
    <property type="match status" value="5"/>
</dbReference>
<dbReference type="InterPro" id="IPR010827">
    <property type="entry name" value="BamA/TamA_POTRA"/>
</dbReference>
<keyword evidence="6 8" id="KW-0472">Membrane</keyword>
<dbReference type="PIRSF" id="PIRSF006076">
    <property type="entry name" value="OM_assembly_OMP85"/>
    <property type="match status" value="1"/>
</dbReference>
<dbReference type="RefSeq" id="WP_386372918.1">
    <property type="nucleotide sequence ID" value="NZ_JBHUMP010000004.1"/>
</dbReference>
<evidence type="ECO:0000256" key="8">
    <source>
        <dbReference type="HAMAP-Rule" id="MF_01430"/>
    </source>
</evidence>
<evidence type="ECO:0000256" key="2">
    <source>
        <dbReference type="ARBA" id="ARBA00022452"/>
    </source>
</evidence>
<evidence type="ECO:0000313" key="12">
    <source>
        <dbReference type="Proteomes" id="UP001597474"/>
    </source>
</evidence>
<dbReference type="Pfam" id="PF01103">
    <property type="entry name" value="Omp85"/>
    <property type="match status" value="1"/>
</dbReference>
<dbReference type="InterPro" id="IPR023707">
    <property type="entry name" value="OM_assembly_BamA"/>
</dbReference>
<dbReference type="NCBIfam" id="TIGR03303">
    <property type="entry name" value="OM_YaeT"/>
    <property type="match status" value="1"/>
</dbReference>
<dbReference type="EMBL" id="JBHUMP010000004">
    <property type="protein sequence ID" value="MFD2739372.1"/>
    <property type="molecule type" value="Genomic_DNA"/>
</dbReference>
<name>A0ABW5U1M4_9RHOB</name>
<dbReference type="InterPro" id="IPR039910">
    <property type="entry name" value="D15-like"/>
</dbReference>
<evidence type="ECO:0000256" key="7">
    <source>
        <dbReference type="ARBA" id="ARBA00023237"/>
    </source>
</evidence>
<keyword evidence="5 8" id="KW-0677">Repeat</keyword>
<comment type="caution">
    <text evidence="11">The sequence shown here is derived from an EMBL/GenBank/DDBJ whole genome shotgun (WGS) entry which is preliminary data.</text>
</comment>
<keyword evidence="7 8" id="KW-0998">Cell outer membrane</keyword>
<evidence type="ECO:0000256" key="5">
    <source>
        <dbReference type="ARBA" id="ARBA00022737"/>
    </source>
</evidence>
<protein>
    <recommendedName>
        <fullName evidence="8 9">Outer membrane protein assembly factor BamA</fullName>
    </recommendedName>
</protein>
<evidence type="ECO:0000256" key="6">
    <source>
        <dbReference type="ARBA" id="ARBA00023136"/>
    </source>
</evidence>
<dbReference type="PANTHER" id="PTHR12815">
    <property type="entry name" value="SORTING AND ASSEMBLY MACHINERY SAMM50 PROTEIN FAMILY MEMBER"/>
    <property type="match status" value="1"/>
</dbReference>
<sequence length="756" mass="84044">MLSVAWLVPAPEAWAQEYVFNTVEIDGNQRVGDSAILARAGIRRGQPVSGGQLNDAYQNLQNSGLFESVSIEPRGGTLRIQVVELPTLNRISFEGNRRIKDEALRALIDSDERRVFNPSQAEQDAVAISEAYSNEGRLSARVQPRIIKRDQNRVDLVFEIFEGDNIEIERLSFVGNRKYSDSRLRRVLGTKQAGLFRRLVRRDTFVEGRVDIDKQMLRDFYLSRGYVDMRVTGVNAQLTKERDGYFVAYNIQEGQQFRFGNVTLVSQMPGVNADAYRDIVKVRPGVVYSPSLVETDIARLERQAIRDGVDFMRVEPRITRNERNLTLDVEYVISRGERIFVERIDIEGNTTTLDRVVRRQFDSVEGDPFNPREIRQSAERIRALGYFETAEVNARQGSSPEQVIVDVDVVEQPTGSLNFGGSYSNNDGVGVAVSFAEQNFLGRGQKLSLAVSTASEATRYGLTFVEPALLGRKVSFGLKLDYAETNSSFASYDGERLILQPSLGFPVSENGRLQLRYTAEQSELIARDSGTEVGNVIQDDIDAGEQLSSALGYQYTYDTRVTGLDPTAGVLFQFGQDFAGLGGDSKYVKTTAKVIGEKKIFNEDVTLRATLEGGGLSWNSGNNRVTDRFVLNPSIMRGFEPGGIGPRDLSNGADDPLGGNLFVVAKFEAQFPLGLPEEYGISGGVFYDVGNLWDLSDVNLAGGDVVGESGSFRHVIGFSVFWDTPVGPLQFNVSDALRKEEFDKEQRFEVTLQTQF</sequence>
<evidence type="ECO:0000313" key="11">
    <source>
        <dbReference type="EMBL" id="MFD2739372.1"/>
    </source>
</evidence>
<dbReference type="PANTHER" id="PTHR12815:SF23">
    <property type="entry name" value="OUTER MEMBRANE PROTEIN ASSEMBLY FACTOR BAMA"/>
    <property type="match status" value="1"/>
</dbReference>
<keyword evidence="4 8" id="KW-0732">Signal</keyword>
<feature type="domain" description="POTRA" evidence="10">
    <location>
        <begin position="86"/>
        <end position="163"/>
    </location>
</feature>
<evidence type="ECO:0000256" key="1">
    <source>
        <dbReference type="ARBA" id="ARBA00004370"/>
    </source>
</evidence>
<dbReference type="InterPro" id="IPR000184">
    <property type="entry name" value="Bac_surfAg_D15"/>
</dbReference>
<keyword evidence="3 8" id="KW-0812">Transmembrane</keyword>
<comment type="subcellular location">
    <subcellularLocation>
        <location evidence="8">Cell outer membrane</location>
    </subcellularLocation>
    <subcellularLocation>
        <location evidence="1">Membrane</location>
    </subcellularLocation>
</comment>
<keyword evidence="2 8" id="KW-1134">Transmembrane beta strand</keyword>
<dbReference type="HAMAP" id="MF_01430">
    <property type="entry name" value="OM_assembly_BamA"/>
    <property type="match status" value="1"/>
</dbReference>
<comment type="subunit">
    <text evidence="8">Part of the Bam complex.</text>
</comment>
<feature type="domain" description="POTRA" evidence="10">
    <location>
        <begin position="18"/>
        <end position="85"/>
    </location>
</feature>
<evidence type="ECO:0000259" key="10">
    <source>
        <dbReference type="PROSITE" id="PS51779"/>
    </source>
</evidence>
<evidence type="ECO:0000256" key="4">
    <source>
        <dbReference type="ARBA" id="ARBA00022729"/>
    </source>
</evidence>
<dbReference type="PROSITE" id="PS51779">
    <property type="entry name" value="POTRA"/>
    <property type="match status" value="3"/>
</dbReference>
<dbReference type="Proteomes" id="UP001597474">
    <property type="component" value="Unassembled WGS sequence"/>
</dbReference>
<organism evidence="11 12">
    <name type="scientific">Sulfitobacter aestuarii</name>
    <dbReference type="NCBI Taxonomy" id="2161676"/>
    <lineage>
        <taxon>Bacteria</taxon>
        <taxon>Pseudomonadati</taxon>
        <taxon>Pseudomonadota</taxon>
        <taxon>Alphaproteobacteria</taxon>
        <taxon>Rhodobacterales</taxon>
        <taxon>Roseobacteraceae</taxon>
        <taxon>Sulfitobacter</taxon>
    </lineage>
</organism>
<dbReference type="Gene3D" id="2.40.160.50">
    <property type="entry name" value="membrane protein fhac: a member of the omp85/tpsb transporter family"/>
    <property type="match status" value="1"/>
</dbReference>
<reference evidence="12" key="1">
    <citation type="journal article" date="2019" name="Int. J. Syst. Evol. Microbiol.">
        <title>The Global Catalogue of Microorganisms (GCM) 10K type strain sequencing project: providing services to taxonomists for standard genome sequencing and annotation.</title>
        <authorList>
            <consortium name="The Broad Institute Genomics Platform"/>
            <consortium name="The Broad Institute Genome Sequencing Center for Infectious Disease"/>
            <person name="Wu L."/>
            <person name="Ma J."/>
        </authorList>
    </citation>
    <scope>NUCLEOTIDE SEQUENCE [LARGE SCALE GENOMIC DNA]</scope>
    <source>
        <strain evidence="12">TISTR 2562</strain>
    </source>
</reference>